<dbReference type="Proteomes" id="UP001355206">
    <property type="component" value="Unassembled WGS sequence"/>
</dbReference>
<dbReference type="SMART" id="SM00448">
    <property type="entry name" value="REC"/>
    <property type="match status" value="1"/>
</dbReference>
<evidence type="ECO:0000256" key="3">
    <source>
        <dbReference type="ARBA" id="ARBA00023163"/>
    </source>
</evidence>
<name>A0ABU7TJ49_9HYPH</name>
<dbReference type="EMBL" id="MLCA01000001">
    <property type="protein sequence ID" value="MEE7489521.1"/>
    <property type="molecule type" value="Genomic_DNA"/>
</dbReference>
<dbReference type="SUPFAM" id="SSF52172">
    <property type="entry name" value="CheY-like"/>
    <property type="match status" value="1"/>
</dbReference>
<evidence type="ECO:0000256" key="1">
    <source>
        <dbReference type="ARBA" id="ARBA00022553"/>
    </source>
</evidence>
<sequence>MTPLAGRRVLLVEDESLVAMLAEDMLLDLGCEVVVAMRLDRALAHARSEAFDLAVLDVNLGDARSYPVADLLLARGTPFLFATGYGQRGLDTAYQAVPVLQKPYQAAPLEHLLRRLLSGEDPCRAGLTGLPPSCRCQASEPAHGQFRADPTR</sequence>
<proteinExistence type="predicted"/>
<dbReference type="PANTHER" id="PTHR44591:SF3">
    <property type="entry name" value="RESPONSE REGULATORY DOMAIN-CONTAINING PROTEIN"/>
    <property type="match status" value="1"/>
</dbReference>
<dbReference type="PANTHER" id="PTHR44591">
    <property type="entry name" value="STRESS RESPONSE REGULATOR PROTEIN 1"/>
    <property type="match status" value="1"/>
</dbReference>
<dbReference type="PROSITE" id="PS50110">
    <property type="entry name" value="RESPONSE_REGULATORY"/>
    <property type="match status" value="1"/>
</dbReference>
<evidence type="ECO:0000256" key="2">
    <source>
        <dbReference type="ARBA" id="ARBA00023015"/>
    </source>
</evidence>
<evidence type="ECO:0000259" key="5">
    <source>
        <dbReference type="PROSITE" id="PS50110"/>
    </source>
</evidence>
<evidence type="ECO:0000256" key="4">
    <source>
        <dbReference type="PROSITE-ProRule" id="PRU00169"/>
    </source>
</evidence>
<keyword evidence="7" id="KW-1185">Reference proteome</keyword>
<gene>
    <name evidence="6" type="ORF">MOTC310_03165</name>
</gene>
<feature type="modified residue" description="4-aspartylphosphate" evidence="4">
    <location>
        <position position="57"/>
    </location>
</feature>
<feature type="domain" description="Response regulatory" evidence="5">
    <location>
        <begin position="8"/>
        <end position="117"/>
    </location>
</feature>
<comment type="caution">
    <text evidence="6">The sequence shown here is derived from an EMBL/GenBank/DDBJ whole genome shotgun (WGS) entry which is preliminary data.</text>
</comment>
<protein>
    <submittedName>
        <fullName evidence="6">Transcriptional regulator</fullName>
    </submittedName>
</protein>
<dbReference type="InterPro" id="IPR001789">
    <property type="entry name" value="Sig_transdc_resp-reg_receiver"/>
</dbReference>
<dbReference type="RefSeq" id="WP_331301455.1">
    <property type="nucleotide sequence ID" value="NZ_MLCA01000001.1"/>
</dbReference>
<dbReference type="Pfam" id="PF00072">
    <property type="entry name" value="Response_reg"/>
    <property type="match status" value="1"/>
</dbReference>
<dbReference type="Gene3D" id="3.40.50.2300">
    <property type="match status" value="1"/>
</dbReference>
<dbReference type="InterPro" id="IPR011006">
    <property type="entry name" value="CheY-like_superfamily"/>
</dbReference>
<keyword evidence="3" id="KW-0804">Transcription</keyword>
<reference evidence="6 7" key="1">
    <citation type="journal article" date="2012" name="Genet. Mol. Biol.">
        <title>Analysis of 16S rRNA and mxaF genes revealing insights into Methylobacterium niche-specific plant association.</title>
        <authorList>
            <person name="Dourado M.N."/>
            <person name="Andreote F.D."/>
            <person name="Dini-Andreote F."/>
            <person name="Conti R."/>
            <person name="Araujo J.M."/>
            <person name="Araujo W.L."/>
        </authorList>
    </citation>
    <scope>NUCLEOTIDE SEQUENCE [LARGE SCALE GENOMIC DNA]</scope>
    <source>
        <strain evidence="6 7">TC3-10</strain>
    </source>
</reference>
<evidence type="ECO:0000313" key="6">
    <source>
        <dbReference type="EMBL" id="MEE7489521.1"/>
    </source>
</evidence>
<accession>A0ABU7TJ49</accession>
<keyword evidence="2" id="KW-0805">Transcription regulation</keyword>
<evidence type="ECO:0000313" key="7">
    <source>
        <dbReference type="Proteomes" id="UP001355206"/>
    </source>
</evidence>
<organism evidence="6 7">
    <name type="scientific">Methylobacterium oryzae</name>
    <dbReference type="NCBI Taxonomy" id="334852"/>
    <lineage>
        <taxon>Bacteria</taxon>
        <taxon>Pseudomonadati</taxon>
        <taxon>Pseudomonadota</taxon>
        <taxon>Alphaproteobacteria</taxon>
        <taxon>Hyphomicrobiales</taxon>
        <taxon>Methylobacteriaceae</taxon>
        <taxon>Methylobacterium</taxon>
    </lineage>
</organism>
<keyword evidence="1 4" id="KW-0597">Phosphoprotein</keyword>
<dbReference type="InterPro" id="IPR050595">
    <property type="entry name" value="Bact_response_regulator"/>
</dbReference>